<dbReference type="InterPro" id="IPR015890">
    <property type="entry name" value="Chorismate_C"/>
</dbReference>
<dbReference type="InterPro" id="IPR019999">
    <property type="entry name" value="Anth_synth_I-like"/>
</dbReference>
<dbReference type="AlphaFoldDB" id="R4YSD8"/>
<feature type="domain" description="Chorismate-utilising enzyme C-terminal" evidence="1">
    <location>
        <begin position="231"/>
        <end position="486"/>
    </location>
</feature>
<dbReference type="GO" id="GO:0046820">
    <property type="term" value="F:4-amino-4-deoxychorismate synthase activity"/>
    <property type="evidence" value="ECO:0007669"/>
    <property type="project" value="UniProtKB-EC"/>
</dbReference>
<organism evidence="3 4">
    <name type="scientific">Oleispira antarctica RB-8</name>
    <dbReference type="NCBI Taxonomy" id="698738"/>
    <lineage>
        <taxon>Bacteria</taxon>
        <taxon>Pseudomonadati</taxon>
        <taxon>Pseudomonadota</taxon>
        <taxon>Gammaproteobacteria</taxon>
        <taxon>Oceanospirillales</taxon>
        <taxon>Oceanospirillaceae</taxon>
        <taxon>Oleispira</taxon>
    </lineage>
</organism>
<evidence type="ECO:0000259" key="1">
    <source>
        <dbReference type="Pfam" id="PF00425"/>
    </source>
</evidence>
<gene>
    <name evidence="3" type="primary">pabB</name>
    <name evidence="3" type="ORF">OLEAN_C20220</name>
</gene>
<reference evidence="3 4" key="1">
    <citation type="journal article" date="2013" name="Nat. Commun.">
        <title>Genome sequence and functional genomic analysis of the oil-degrading bacterium Oleispira antarctica.</title>
        <authorList>
            <person name="Kube M."/>
            <person name="Chernikova T.N."/>
            <person name="Al-Ramahi Y."/>
            <person name="Beloqui A."/>
            <person name="Lopez-Cortez N."/>
            <person name="Guazzaroni M.E."/>
            <person name="Heipieper H.J."/>
            <person name="Klages S."/>
            <person name="Kotsyurbenko O.R."/>
            <person name="Langer I."/>
            <person name="Nechitaylo T.Y."/>
            <person name="Lunsdorf H."/>
            <person name="Fernandez M."/>
            <person name="Juarez S."/>
            <person name="Ciordia S."/>
            <person name="Singer A."/>
            <person name="Kagan O."/>
            <person name="Egorova O."/>
            <person name="Petit P.A."/>
            <person name="Stogios P."/>
            <person name="Kim Y."/>
            <person name="Tchigvintsev A."/>
            <person name="Flick R."/>
            <person name="Denaro R."/>
            <person name="Genovese M."/>
            <person name="Albar J.P."/>
            <person name="Reva O.N."/>
            <person name="Martinez-Gomariz M."/>
            <person name="Tran H."/>
            <person name="Ferrer M."/>
            <person name="Savchenko A."/>
            <person name="Yakunin A.F."/>
            <person name="Yakimov M.M."/>
            <person name="Golyshina O.V."/>
            <person name="Reinhardt R."/>
            <person name="Golyshin P.N."/>
        </authorList>
    </citation>
    <scope>NUCLEOTIDE SEQUENCE [LARGE SCALE GENOMIC DNA]</scope>
</reference>
<dbReference type="EMBL" id="FO203512">
    <property type="protein sequence ID" value="CCK76198.1"/>
    <property type="molecule type" value="Genomic_DNA"/>
</dbReference>
<evidence type="ECO:0000313" key="4">
    <source>
        <dbReference type="Proteomes" id="UP000032749"/>
    </source>
</evidence>
<dbReference type="SUPFAM" id="SSF56322">
    <property type="entry name" value="ADC synthase"/>
    <property type="match status" value="1"/>
</dbReference>
<dbReference type="Gene3D" id="3.60.120.10">
    <property type="entry name" value="Anthranilate synthase"/>
    <property type="match status" value="1"/>
</dbReference>
<dbReference type="PRINTS" id="PR00095">
    <property type="entry name" value="ANTSNTHASEI"/>
</dbReference>
<evidence type="ECO:0000259" key="2">
    <source>
        <dbReference type="Pfam" id="PF04715"/>
    </source>
</evidence>
<dbReference type="InterPro" id="IPR006805">
    <property type="entry name" value="Anth_synth_I_N"/>
</dbReference>
<dbReference type="PANTHER" id="PTHR11236:SF50">
    <property type="entry name" value="AMINODEOXYCHORISMATE SYNTHASE COMPONENT 1"/>
    <property type="match status" value="1"/>
</dbReference>
<dbReference type="STRING" id="698738.OLEAN_C20220"/>
<dbReference type="KEGG" id="oai:OLEAN_C20220"/>
<dbReference type="Pfam" id="PF04715">
    <property type="entry name" value="Anth_synt_I_N"/>
    <property type="match status" value="1"/>
</dbReference>
<keyword evidence="4" id="KW-1185">Reference proteome</keyword>
<dbReference type="PATRIC" id="fig|698738.3.peg.2092"/>
<keyword evidence="3" id="KW-0808">Transferase</keyword>
<dbReference type="InterPro" id="IPR005801">
    <property type="entry name" value="ADC_synthase"/>
</dbReference>
<keyword evidence="3" id="KW-0032">Aminotransferase</keyword>
<accession>R4YSD8</accession>
<dbReference type="OrthoDB" id="9803598at2"/>
<sequence length="497" mass="55444">MHLTNIRTNKIMHPTSLSQIDSCQIFTALIKMSRSANSQLTLSDISFLISKPFDVVSSELSTKNNNDKRFSFLSANPSERMNFYCSSEIKTWQQSIQKNTVTEANTPFENNAAEFKEKSQESRIPFHSGWIGYFSYPRSTPNTTHNTATNIPTKSIAEFNYYPWSICFDHSLGQFHLLGKPDQAAKEAYAWLLAELSNQRTNKLTAQPQPQASSFLTTPFIAAPFIARWQKSDYKKAFDRVQDYLLAGDCYQVNLTHPFVSSHYEGSAIDTIQPLASALKPNFGCYFQGKDCELVSMSPERFMSINSSGVLEAKPIKGTIKRGEDSALDKALIAELSNSAKNKAENLMIVDLLRNDLSMSAIPGSVKVDKLFELESHPNVHHLVSTISAQLKPEISPAEAINSAFPGGSITGAPKKRAMEIIEELEVQPRSLYCGSFGYFSDTGNTDFNILIRSLEFRDNTITCWGGGGITVDSDCDEEYEESLTKIQRIMDVIEGL</sequence>
<proteinExistence type="predicted"/>
<dbReference type="PANTHER" id="PTHR11236">
    <property type="entry name" value="AMINOBENZOATE/ANTHRANILATE SYNTHASE"/>
    <property type="match status" value="1"/>
</dbReference>
<evidence type="ECO:0000313" key="3">
    <source>
        <dbReference type="EMBL" id="CCK76198.1"/>
    </source>
</evidence>
<dbReference type="Proteomes" id="UP000032749">
    <property type="component" value="Chromosome"/>
</dbReference>
<protein>
    <submittedName>
        <fullName evidence="3">Para-aminobenzoate synthase, component I</fullName>
        <ecNumber evidence="3">2.6.1.85</ecNumber>
    </submittedName>
</protein>
<name>R4YSD8_OLEAN</name>
<dbReference type="EC" id="2.6.1.85" evidence="3"/>
<dbReference type="HOGENOM" id="CLU_006493_7_2_6"/>
<dbReference type="Pfam" id="PF00425">
    <property type="entry name" value="Chorismate_bind"/>
    <property type="match status" value="1"/>
</dbReference>
<dbReference type="GO" id="GO:0000162">
    <property type="term" value="P:L-tryptophan biosynthetic process"/>
    <property type="evidence" value="ECO:0007669"/>
    <property type="project" value="TreeGrafter"/>
</dbReference>
<feature type="domain" description="Anthranilate synthase component I N-terminal" evidence="2">
    <location>
        <begin position="61"/>
        <end position="174"/>
    </location>
</feature>